<sequence>MNTLCVTPKEAALISNEGALVVLGKKTLDKWYQSSSKSQLNEEVGQEREQEIRKDTAKKRDKIKVRYSSSNPPVGFKSHGERSNTSQFDEKIIGVEAVVFEGLDEVKSNLIELEELNKEGLTNLELKLIEALSSLHKEFDALKA</sequence>
<protein>
    <submittedName>
        <fullName evidence="1">Uncharacterized protein</fullName>
    </submittedName>
</protein>
<accession>A0ABQ7VKE5</accession>
<gene>
    <name evidence="1" type="ORF">KY290_012978</name>
</gene>
<proteinExistence type="predicted"/>
<name>A0ABQ7VKE5_SOLTU</name>
<evidence type="ECO:0000313" key="1">
    <source>
        <dbReference type="EMBL" id="KAH0768997.1"/>
    </source>
</evidence>
<dbReference type="Proteomes" id="UP000826656">
    <property type="component" value="Unassembled WGS sequence"/>
</dbReference>
<dbReference type="EMBL" id="JAIVGD010000011">
    <property type="protein sequence ID" value="KAH0768997.1"/>
    <property type="molecule type" value="Genomic_DNA"/>
</dbReference>
<evidence type="ECO:0000313" key="2">
    <source>
        <dbReference type="Proteomes" id="UP000826656"/>
    </source>
</evidence>
<organism evidence="1 2">
    <name type="scientific">Solanum tuberosum</name>
    <name type="common">Potato</name>
    <dbReference type="NCBI Taxonomy" id="4113"/>
    <lineage>
        <taxon>Eukaryota</taxon>
        <taxon>Viridiplantae</taxon>
        <taxon>Streptophyta</taxon>
        <taxon>Embryophyta</taxon>
        <taxon>Tracheophyta</taxon>
        <taxon>Spermatophyta</taxon>
        <taxon>Magnoliopsida</taxon>
        <taxon>eudicotyledons</taxon>
        <taxon>Gunneridae</taxon>
        <taxon>Pentapetalae</taxon>
        <taxon>asterids</taxon>
        <taxon>lamiids</taxon>
        <taxon>Solanales</taxon>
        <taxon>Solanaceae</taxon>
        <taxon>Solanoideae</taxon>
        <taxon>Solaneae</taxon>
        <taxon>Solanum</taxon>
    </lineage>
</organism>
<comment type="caution">
    <text evidence="1">The sequence shown here is derived from an EMBL/GenBank/DDBJ whole genome shotgun (WGS) entry which is preliminary data.</text>
</comment>
<keyword evidence="2" id="KW-1185">Reference proteome</keyword>
<reference evidence="1 2" key="1">
    <citation type="journal article" date="2021" name="bioRxiv">
        <title>Chromosome-scale and haplotype-resolved genome assembly of a tetraploid potato cultivar.</title>
        <authorList>
            <person name="Sun H."/>
            <person name="Jiao W.-B."/>
            <person name="Krause K."/>
            <person name="Campoy J.A."/>
            <person name="Goel M."/>
            <person name="Folz-Donahue K."/>
            <person name="Kukat C."/>
            <person name="Huettel B."/>
            <person name="Schneeberger K."/>
        </authorList>
    </citation>
    <scope>NUCLEOTIDE SEQUENCE [LARGE SCALE GENOMIC DNA]</scope>
    <source>
        <strain evidence="1">SolTubOtavaFocal</strain>
        <tissue evidence="1">Leaves</tissue>
    </source>
</reference>